<evidence type="ECO:0000313" key="13">
    <source>
        <dbReference type="Proteomes" id="UP001642464"/>
    </source>
</evidence>
<protein>
    <recommendedName>
        <fullName evidence="3">1,3-beta-glucan synthase</fullName>
        <ecNumber evidence="3">2.4.1.34</ecNumber>
    </recommendedName>
</protein>
<comment type="catalytic activity">
    <reaction evidence="9">
        <text>[(1-&gt;3)-beta-D-glucosyl](n) + UDP-alpha-D-glucose = [(1-&gt;3)-beta-D-glucosyl](n+1) + UDP + H(+)</text>
        <dbReference type="Rhea" id="RHEA:21476"/>
        <dbReference type="Rhea" id="RHEA-COMP:11146"/>
        <dbReference type="Rhea" id="RHEA-COMP:14303"/>
        <dbReference type="ChEBI" id="CHEBI:15378"/>
        <dbReference type="ChEBI" id="CHEBI:37671"/>
        <dbReference type="ChEBI" id="CHEBI:58223"/>
        <dbReference type="ChEBI" id="CHEBI:58885"/>
        <dbReference type="EC" id="2.4.1.34"/>
    </reaction>
</comment>
<evidence type="ECO:0000256" key="9">
    <source>
        <dbReference type="ARBA" id="ARBA00047777"/>
    </source>
</evidence>
<feature type="transmembrane region" description="Helical" evidence="10">
    <location>
        <begin position="400"/>
        <end position="419"/>
    </location>
</feature>
<evidence type="ECO:0000256" key="1">
    <source>
        <dbReference type="ARBA" id="ARBA00004141"/>
    </source>
</evidence>
<dbReference type="Pfam" id="PF14288">
    <property type="entry name" value="FKS1_dom1"/>
    <property type="match status" value="1"/>
</dbReference>
<keyword evidence="8 10" id="KW-0472">Membrane</keyword>
<reference evidence="12 13" key="1">
    <citation type="submission" date="2024-02" db="EMBL/GenBank/DDBJ databases">
        <authorList>
            <person name="Chen Y."/>
            <person name="Shah S."/>
            <person name="Dougan E. K."/>
            <person name="Thang M."/>
            <person name="Chan C."/>
        </authorList>
    </citation>
    <scope>NUCLEOTIDE SEQUENCE [LARGE SCALE GENOMIC DNA]</scope>
</reference>
<feature type="transmembrane region" description="Helical" evidence="10">
    <location>
        <begin position="1100"/>
        <end position="1119"/>
    </location>
</feature>
<feature type="transmembrane region" description="Helical" evidence="10">
    <location>
        <begin position="250"/>
        <end position="270"/>
    </location>
</feature>
<name>A0ABP0R6T8_9DINO</name>
<feature type="transmembrane region" description="Helical" evidence="10">
    <location>
        <begin position="290"/>
        <end position="312"/>
    </location>
</feature>
<keyword evidence="4" id="KW-0328">Glycosyltransferase</keyword>
<dbReference type="PANTHER" id="PTHR12741:SF48">
    <property type="entry name" value="1,3-BETA-GLUCAN SYNTHASE COMPONENT FKS1-RELATED"/>
    <property type="match status" value="1"/>
</dbReference>
<comment type="similarity">
    <text evidence="2">Belongs to the glycosyltransferase 48 family.</text>
</comment>
<feature type="transmembrane region" description="Helical" evidence="10">
    <location>
        <begin position="372"/>
        <end position="393"/>
    </location>
</feature>
<keyword evidence="6 10" id="KW-0812">Transmembrane</keyword>
<feature type="transmembrane region" description="Helical" evidence="10">
    <location>
        <begin position="1075"/>
        <end position="1094"/>
    </location>
</feature>
<evidence type="ECO:0000256" key="2">
    <source>
        <dbReference type="ARBA" id="ARBA00009040"/>
    </source>
</evidence>
<keyword evidence="13" id="KW-1185">Reference proteome</keyword>
<dbReference type="Proteomes" id="UP001642464">
    <property type="component" value="Unassembled WGS sequence"/>
</dbReference>
<gene>
    <name evidence="12" type="ORF">SCF082_LOCUS44846</name>
</gene>
<feature type="domain" description="1,3-beta-glucan synthase component FKS1-like" evidence="11">
    <location>
        <begin position="4"/>
        <end position="127"/>
    </location>
</feature>
<keyword evidence="5" id="KW-0808">Transferase</keyword>
<dbReference type="Pfam" id="PF02364">
    <property type="entry name" value="Glucan_synthase"/>
    <property type="match status" value="1"/>
</dbReference>
<evidence type="ECO:0000256" key="8">
    <source>
        <dbReference type="ARBA" id="ARBA00023136"/>
    </source>
</evidence>
<evidence type="ECO:0000313" key="12">
    <source>
        <dbReference type="EMBL" id="CAK9095483.1"/>
    </source>
</evidence>
<feature type="transmembrane region" description="Helical" evidence="10">
    <location>
        <begin position="216"/>
        <end position="238"/>
    </location>
</feature>
<comment type="subcellular location">
    <subcellularLocation>
        <location evidence="1">Membrane</location>
        <topology evidence="1">Multi-pass membrane protein</topology>
    </subcellularLocation>
</comment>
<proteinExistence type="inferred from homology"/>
<evidence type="ECO:0000259" key="11">
    <source>
        <dbReference type="SMART" id="SM01205"/>
    </source>
</evidence>
<dbReference type="PANTHER" id="PTHR12741">
    <property type="entry name" value="LYST-INTERACTING PROTEIN LIP5 DOPAMINE RESPONSIVE PROTEIN DRG-1"/>
    <property type="match status" value="1"/>
</dbReference>
<feature type="transmembrane region" description="Helical" evidence="10">
    <location>
        <begin position="333"/>
        <end position="352"/>
    </location>
</feature>
<dbReference type="EMBL" id="CAXAMM010040795">
    <property type="protein sequence ID" value="CAK9095483.1"/>
    <property type="molecule type" value="Genomic_DNA"/>
</dbReference>
<comment type="caution">
    <text evidence="12">The sequence shown here is derived from an EMBL/GenBank/DDBJ whole genome shotgun (WGS) entry which is preliminary data.</text>
</comment>
<accession>A0ABP0R6T8</accession>
<dbReference type="InterPro" id="IPR003440">
    <property type="entry name" value="Glyco_trans_48_dom"/>
</dbReference>
<evidence type="ECO:0000256" key="4">
    <source>
        <dbReference type="ARBA" id="ARBA00022676"/>
    </source>
</evidence>
<feature type="transmembrane region" description="Helical" evidence="10">
    <location>
        <begin position="179"/>
        <end position="196"/>
    </location>
</feature>
<dbReference type="InterPro" id="IPR026899">
    <property type="entry name" value="FKS1-like_dom1"/>
</dbReference>
<organism evidence="12 13">
    <name type="scientific">Durusdinium trenchii</name>
    <dbReference type="NCBI Taxonomy" id="1381693"/>
    <lineage>
        <taxon>Eukaryota</taxon>
        <taxon>Sar</taxon>
        <taxon>Alveolata</taxon>
        <taxon>Dinophyceae</taxon>
        <taxon>Suessiales</taxon>
        <taxon>Symbiodiniaceae</taxon>
        <taxon>Durusdinium</taxon>
    </lineage>
</organism>
<sequence>MGGNKSLRFWLIWGELGNLRFCPELLCFLFTAACELCDSSSEIALEEASEGSFLEEDWAEPLGGLAWHVARVVKPIYHVMVTETFDLRDGRPPVFKFGQAPATARACNYDDWNELFWDPWRLKRALRTKSLVQHGEPGRLDGIAAQAQAPRAAELDGHEKGTHLEFHSHLPLLIGNYRIFLLHTVAFCSLCCFWVGNLGRLQGLGVHLWRDHGWLIQASLGLLAPAWMLLYQIGFQALTPCLARRNRLRGLLQLICIDLLPVISFVALVWQHAQPEGVSQRFRYIPWLKVPTFDVLLVIHVFFSVFILILALGPRSDNLYRWKFYPTMSRPDCIPSGAFWLLTVALWSFFASSGTRYCSQAMLRIWDMYDSIGLPLPYLLGVLTTMVIVPTVLVFFSTLCFFLTFSISLVGSAVGAYRLGGVRLMCTRRGMGLTYLPETIVGRLLHLPPHPSRETGLWERFSWWRRRGRAEGGTAWNGVREEGWQRAAKGVRDGVRKGRGKKREELGLMHVFDGFDQAPHGVLWGQAFVDVWNKLLQELRGRDLVCDRELEFLSFRSTQEAFQGHVPRLFQALSLRATLPANGEARRRIVSLARSVQMDPLPKAKVMDMPTLSVLIPHYSETIRYSKKDLKGDEFRNFIERLEANDLAFGALVGSHGLEAALCEWASLRMQTLWRTVDGICGAYAHALDVELVDEDGSCEILSQYQAPEQHGTKAAVRQRLQVVVAMQQSLGVVAGGDLVLMRYAKFADPTGPGFSPQELQAVEAMFTSFGEFLSIAYIQEQVVDGEKRFYSCLIDASCEQIPIEGFEDVYARRAKYRVELPGFPILGHGKSDNQNCAMIFTRGEVLQMIDANQDAYFEASLFLPSALQEFCGPEKTKGRPGIVGFREHIFSAVGLLGRLAADSEFTFGTMIQRTLDWPLNSRFHYGHPDLMDKLQVVQQGGVSKATRGLNLSEDIFAGLDLSLRGGWTVYKEYFHVGKGRDMGFMSVLSFYAKVSMGNAEQALTRQWMRLGLHLELSQLLGVFYSHIGFYMNQCLVNRATKAFCFAAVLFALAGEAQESFSHLAVEMISSYFGYFYLLFVLASMLPFVFETMLEEGGLAALWSLGSSLVALSPVFSAFQSKLMSHFFETTLHYGGAQYIPTGRGLATQREAFLKSASVPVRIRDAGRGGWAVLVV</sequence>
<dbReference type="SMART" id="SM01205">
    <property type="entry name" value="FKS1_dom1"/>
    <property type="match status" value="1"/>
</dbReference>
<evidence type="ECO:0000256" key="5">
    <source>
        <dbReference type="ARBA" id="ARBA00022679"/>
    </source>
</evidence>
<evidence type="ECO:0000256" key="6">
    <source>
        <dbReference type="ARBA" id="ARBA00022692"/>
    </source>
</evidence>
<evidence type="ECO:0000256" key="3">
    <source>
        <dbReference type="ARBA" id="ARBA00012589"/>
    </source>
</evidence>
<evidence type="ECO:0000256" key="7">
    <source>
        <dbReference type="ARBA" id="ARBA00022989"/>
    </source>
</evidence>
<evidence type="ECO:0000256" key="10">
    <source>
        <dbReference type="SAM" id="Phobius"/>
    </source>
</evidence>
<dbReference type="EC" id="2.4.1.34" evidence="3"/>
<keyword evidence="7 10" id="KW-1133">Transmembrane helix</keyword>